<evidence type="ECO:0000259" key="1">
    <source>
        <dbReference type="Pfam" id="PF17885"/>
    </source>
</evidence>
<sequence>MSNTKRKVAIIGAGIAGTTAGLGLVNAGFDVIIYSDRDQASLRNDVPPTGTAVYFGKSLEYDAEVVEDLYDIGTSTGMSVRIFSGTGETRTPVIEFDSAFNYRAQAVDTRLRADDRLSRFLARGGKFVVRAVTPEDLDAIAGDADLTLVATGKGGLSALFPVDPERTVYADPQRHLLLATFKELDRADHQFAYRSSDGARHNWFNIHADFGETFFGPYLHKDLGATRAFIGFAKPGSPWIDIFNTVTDTQSARDAVVKLFATYFPEDVELIDQLEPLHEDPHSWLLGAVPPTVRRAVARTKSGHAVAAIGDAAVSFDPLGGQGAQNAIVQSVLLIRALREHKDKITYEWLQDQFNKHWDHRAEAATEVTRLFLGDEKYKTHAELLFQAAAVNAKIGSAFFDFLSEPQPLLGIQSREQIDNFIANLAGEAAETVLARFKAPSQLARANALERVTVLS</sequence>
<dbReference type="RefSeq" id="WP_148750669.1">
    <property type="nucleotide sequence ID" value="NZ_VSSR01000016.1"/>
</dbReference>
<proteinExistence type="predicted"/>
<protein>
    <submittedName>
        <fullName evidence="2">Cadherin repeat domain-containing protein</fullName>
    </submittedName>
</protein>
<dbReference type="OrthoDB" id="8801399at2"/>
<dbReference type="EMBL" id="VSSR01000016">
    <property type="protein sequence ID" value="TYL85838.1"/>
    <property type="molecule type" value="Genomic_DNA"/>
</dbReference>
<dbReference type="Proteomes" id="UP000324853">
    <property type="component" value="Unassembled WGS sequence"/>
</dbReference>
<keyword evidence="3" id="KW-1185">Reference proteome</keyword>
<dbReference type="InterPro" id="IPR036188">
    <property type="entry name" value="FAD/NAD-bd_sf"/>
</dbReference>
<dbReference type="SUPFAM" id="SSF51905">
    <property type="entry name" value="FAD/NAD(P)-binding domain"/>
    <property type="match status" value="1"/>
</dbReference>
<dbReference type="InterPro" id="IPR041654">
    <property type="entry name" value="StyA_sbd"/>
</dbReference>
<evidence type="ECO:0000313" key="2">
    <source>
        <dbReference type="EMBL" id="TYL85838.1"/>
    </source>
</evidence>
<dbReference type="Pfam" id="PF17885">
    <property type="entry name" value="Smoa_sbd"/>
    <property type="match status" value="1"/>
</dbReference>
<comment type="caution">
    <text evidence="2">The sequence shown here is derived from an EMBL/GenBank/DDBJ whole genome shotgun (WGS) entry which is preliminary data.</text>
</comment>
<accession>A0A5S4WW94</accession>
<dbReference type="Gene3D" id="3.50.50.60">
    <property type="entry name" value="FAD/NAD(P)-binding domain"/>
    <property type="match status" value="2"/>
</dbReference>
<reference evidence="2 3" key="1">
    <citation type="submission" date="2019-08" db="EMBL/GenBank/DDBJ databases">
        <title>Bradyrhizobium hipponensis sp. nov., a rhizobium isolated from a Lupinus angustifolius root nodule in Tunisia.</title>
        <authorList>
            <person name="Off K."/>
            <person name="Rejili M."/>
            <person name="Mars M."/>
            <person name="Brachmann A."/>
            <person name="Marin M."/>
        </authorList>
    </citation>
    <scope>NUCLEOTIDE SEQUENCE [LARGE SCALE GENOMIC DNA]</scope>
    <source>
        <strain evidence="2 3">CTAW11</strain>
    </source>
</reference>
<name>A0A5S4WW94_9BRAD</name>
<feature type="domain" description="Styrene monooxygenase StyA putative substrate binding" evidence="1">
    <location>
        <begin position="152"/>
        <end position="268"/>
    </location>
</feature>
<organism evidence="2 3">
    <name type="scientific">Bradyrhizobium cytisi</name>
    <dbReference type="NCBI Taxonomy" id="515489"/>
    <lineage>
        <taxon>Bacteria</taxon>
        <taxon>Pseudomonadati</taxon>
        <taxon>Pseudomonadota</taxon>
        <taxon>Alphaproteobacteria</taxon>
        <taxon>Hyphomicrobiales</taxon>
        <taxon>Nitrobacteraceae</taxon>
        <taxon>Bradyrhizobium</taxon>
    </lineage>
</organism>
<gene>
    <name evidence="2" type="ORF">FXB38_09860</name>
</gene>
<dbReference type="PRINTS" id="PR00420">
    <property type="entry name" value="RNGMNOXGNASE"/>
</dbReference>
<evidence type="ECO:0000313" key="3">
    <source>
        <dbReference type="Proteomes" id="UP000324853"/>
    </source>
</evidence>
<dbReference type="Gene3D" id="3.40.50.720">
    <property type="entry name" value="NAD(P)-binding Rossmann-like Domain"/>
    <property type="match status" value="1"/>
</dbReference>
<dbReference type="AlphaFoldDB" id="A0A5S4WW94"/>